<dbReference type="Pfam" id="PF14032">
    <property type="entry name" value="PknH_C"/>
    <property type="match status" value="1"/>
</dbReference>
<dbReference type="AlphaFoldDB" id="A0A2G5P5T0"/>
<reference evidence="4 5" key="1">
    <citation type="journal article" date="2017" name="Infect. Genet. Evol.">
        <title>The new phylogeny of the genus Mycobacterium: The old and the news.</title>
        <authorList>
            <person name="Tortoli E."/>
            <person name="Fedrizzi T."/>
            <person name="Meehan C.J."/>
            <person name="Trovato A."/>
            <person name="Grottola A."/>
            <person name="Giacobazzi E."/>
            <person name="Serpini G.F."/>
            <person name="Tagliazucchi S."/>
            <person name="Fabio A."/>
            <person name="Bettua C."/>
            <person name="Bertorelli R."/>
            <person name="Frascaro F."/>
            <person name="De Sanctis V."/>
            <person name="Pecorari M."/>
            <person name="Jousson O."/>
            <person name="Segata N."/>
            <person name="Cirillo D.M."/>
        </authorList>
    </citation>
    <scope>NUCLEOTIDE SEQUENCE [LARGE SCALE GENOMIC DNA]</scope>
    <source>
        <strain evidence="4 5">CIP1034565</strain>
    </source>
</reference>
<dbReference type="OrthoDB" id="4761399at2"/>
<keyword evidence="2" id="KW-0812">Transmembrane</keyword>
<evidence type="ECO:0000256" key="1">
    <source>
        <dbReference type="SAM" id="MobiDB-lite"/>
    </source>
</evidence>
<evidence type="ECO:0000313" key="5">
    <source>
        <dbReference type="Proteomes" id="UP000230551"/>
    </source>
</evidence>
<dbReference type="Proteomes" id="UP000230551">
    <property type="component" value="Unassembled WGS sequence"/>
</dbReference>
<feature type="domain" description="PknH-like extracellular" evidence="3">
    <location>
        <begin position="188"/>
        <end position="370"/>
    </location>
</feature>
<comment type="caution">
    <text evidence="4">The sequence shown here is derived from an EMBL/GenBank/DDBJ whole genome shotgun (WGS) entry which is preliminary data.</text>
</comment>
<name>A0A2G5P5T0_9MYCO</name>
<keyword evidence="2" id="KW-1133">Transmembrane helix</keyword>
<dbReference type="Gene3D" id="3.40.1000.70">
    <property type="entry name" value="PknH-like extracellular domain"/>
    <property type="match status" value="1"/>
</dbReference>
<dbReference type="InterPro" id="IPR038232">
    <property type="entry name" value="PknH-like_Extracell_sf"/>
</dbReference>
<feature type="region of interest" description="Disordered" evidence="1">
    <location>
        <begin position="159"/>
        <end position="184"/>
    </location>
</feature>
<proteinExistence type="predicted"/>
<evidence type="ECO:0000259" key="3">
    <source>
        <dbReference type="Pfam" id="PF14032"/>
    </source>
</evidence>
<keyword evidence="2" id="KW-0472">Membrane</keyword>
<sequence>MTCHSVRADVGTPWIVPYPSCHCWRIGTTRVRQSARPGRRRRSHRCRIGVEVRRRPAAPIGGMAMNAEPRCPNGHPNSYGQPFCVQCGAPVSVAQYGSWPGPGSPTVAAPAQGWPGYGYPPPTPPPPKGNGGKIALWIVGGVVVVVAALVAATMLLGGARNRPGAADSPTATTSPTTTTTVAAPEFDDGDLDAMLLTPIEAADTVGAGNLEGSEVYDTFALPDPEESVIEPDSCTSAVTIVLQTSYRAGADVRAQYLNDPDGQDYVSQGVTVFRSAERAGALLAAETIRWQACANQVVSDITPEKTYQETLEQVVVSDNQIAQVRSDQEEPRWKCQHVLRIHANLAIDTQVCGFGVENEAVAVAQAIVDKADR</sequence>
<keyword evidence="5" id="KW-1185">Reference proteome</keyword>
<dbReference type="EMBL" id="PDCN02000025">
    <property type="protein sequence ID" value="PIB73702.1"/>
    <property type="molecule type" value="Genomic_DNA"/>
</dbReference>
<protein>
    <submittedName>
        <fullName evidence="4">Sensor domain-containing protein</fullName>
    </submittedName>
</protein>
<organism evidence="4 5">
    <name type="scientific">Mycolicibacterium brumae</name>
    <dbReference type="NCBI Taxonomy" id="85968"/>
    <lineage>
        <taxon>Bacteria</taxon>
        <taxon>Bacillati</taxon>
        <taxon>Actinomycetota</taxon>
        <taxon>Actinomycetes</taxon>
        <taxon>Mycobacteriales</taxon>
        <taxon>Mycobacteriaceae</taxon>
        <taxon>Mycolicibacterium</taxon>
    </lineage>
</organism>
<evidence type="ECO:0000313" key="4">
    <source>
        <dbReference type="EMBL" id="PIB73702.1"/>
    </source>
</evidence>
<feature type="transmembrane region" description="Helical" evidence="2">
    <location>
        <begin position="134"/>
        <end position="156"/>
    </location>
</feature>
<evidence type="ECO:0000256" key="2">
    <source>
        <dbReference type="SAM" id="Phobius"/>
    </source>
</evidence>
<dbReference type="STRING" id="85968.GCA_900073015_03345"/>
<gene>
    <name evidence="4" type="ORF">CQY22_015645</name>
</gene>
<dbReference type="InterPro" id="IPR026954">
    <property type="entry name" value="PknH-like_Extracell"/>
</dbReference>
<accession>A0A2G5P5T0</accession>